<dbReference type="InterPro" id="IPR050605">
    <property type="entry name" value="Olfactomedin-like_domain"/>
</dbReference>
<dbReference type="FunCoup" id="W5MXG2">
    <property type="interactions" value="751"/>
</dbReference>
<dbReference type="EMBL" id="AHAT01003753">
    <property type="status" value="NOT_ANNOTATED_CDS"/>
    <property type="molecule type" value="Genomic_DNA"/>
</dbReference>
<comment type="subcellular location">
    <subcellularLocation>
        <location evidence="1">Secreted</location>
    </subcellularLocation>
</comment>
<reference evidence="7" key="1">
    <citation type="submission" date="2011-12" db="EMBL/GenBank/DDBJ databases">
        <title>The Draft Genome of Lepisosteus oculatus.</title>
        <authorList>
            <consortium name="The Broad Institute Genome Assembly &amp; Analysis Group"/>
            <consortium name="Computational R&amp;D Group"/>
            <consortium name="and Sequencing Platform"/>
            <person name="Di Palma F."/>
            <person name="Alfoldi J."/>
            <person name="Johnson J."/>
            <person name="Berlin A."/>
            <person name="Gnerre S."/>
            <person name="Jaffe D."/>
            <person name="MacCallum I."/>
            <person name="Young S."/>
            <person name="Walker B.J."/>
            <person name="Lander E.S."/>
            <person name="Lindblad-Toh K."/>
        </authorList>
    </citation>
    <scope>NUCLEOTIDE SEQUENCE [LARGE SCALE GENOMIC DNA]</scope>
</reference>
<dbReference type="GO" id="GO:0005615">
    <property type="term" value="C:extracellular space"/>
    <property type="evidence" value="ECO:0000318"/>
    <property type="project" value="GO_Central"/>
</dbReference>
<name>W5MXG2_LEPOC</name>
<dbReference type="OMA" id="LRITYGQ"/>
<dbReference type="InterPro" id="IPR003112">
    <property type="entry name" value="Olfac-like_dom"/>
</dbReference>
<proteinExistence type="predicted"/>
<comment type="caution">
    <text evidence="3">Lacks conserved residue(s) required for the propagation of feature annotation.</text>
</comment>
<keyword evidence="2" id="KW-0964">Secreted</keyword>
<dbReference type="Ensembl" id="ENSLOCT00000013099.1">
    <property type="protein sequence ID" value="ENSLOCP00000013071.1"/>
    <property type="gene ID" value="ENSLOCG00000010671.1"/>
</dbReference>
<evidence type="ECO:0000313" key="6">
    <source>
        <dbReference type="Ensembl" id="ENSLOCP00000013071.1"/>
    </source>
</evidence>
<accession>W5MXG2</accession>
<evidence type="ECO:0000256" key="1">
    <source>
        <dbReference type="ARBA" id="ARBA00004613"/>
    </source>
</evidence>
<dbReference type="GeneTree" id="ENSGT00940000155454"/>
<dbReference type="STRING" id="7918.ENSLOCP00000013071"/>
<dbReference type="PANTHER" id="PTHR23192:SF7">
    <property type="entry name" value="OLFACTOMEDIN-4"/>
    <property type="match status" value="1"/>
</dbReference>
<dbReference type="GO" id="GO:0007165">
    <property type="term" value="P:signal transduction"/>
    <property type="evidence" value="ECO:0000318"/>
    <property type="project" value="GO_Central"/>
</dbReference>
<dbReference type="Proteomes" id="UP000018468">
    <property type="component" value="Linkage group LG7"/>
</dbReference>
<evidence type="ECO:0000256" key="2">
    <source>
        <dbReference type="ARBA" id="ARBA00022525"/>
    </source>
</evidence>
<evidence type="ECO:0000256" key="3">
    <source>
        <dbReference type="PROSITE-ProRule" id="PRU00446"/>
    </source>
</evidence>
<dbReference type="HOGENOM" id="CLU_035236_5_0_1"/>
<keyword evidence="4" id="KW-0732">Signal</keyword>
<evidence type="ECO:0000259" key="5">
    <source>
        <dbReference type="PROSITE" id="PS51132"/>
    </source>
</evidence>
<feature type="signal peptide" evidence="4">
    <location>
        <begin position="1"/>
        <end position="18"/>
    </location>
</feature>
<evidence type="ECO:0000313" key="7">
    <source>
        <dbReference type="Proteomes" id="UP000018468"/>
    </source>
</evidence>
<dbReference type="SMART" id="SM00284">
    <property type="entry name" value="OLF"/>
    <property type="match status" value="1"/>
</dbReference>
<dbReference type="InParanoid" id="W5MXG2"/>
<sequence>RTMIAVLLLFSLLTSVLAWVPIEHWGAANVTQGVDENGQCICQVFLPDTTFPADKVEHLQQTSKVLGQTVELEMSKLEVYESKLVIYSEKLVNLTARLEFIESRPDKYTKLEFELLKIELKQMEVLVTQLKASLNSSSPIFDMLYAEIYNMTIVVNQLESYDKNNLLVIRYEFTKLQQKLEECKRWHNETFKPDIGSCKHGGIRNLSMPFIVQLNDHDSTSYTFGGWGRDSKPLPGFEKMYWYSGYTSSYMYNLYLYSDYTNLVLGNSFKSFYYSDSNTNRGNGNNYIMHGNYLYYNCYSSRNMCRMNATTMTSESRVLPDAAYNNRFSYSATQYQDFDFSADENGLWVIYATEASRGNMMIAKIDVNAFAVEQTWETKMFKRSVSNAFMVCGVLYATRPININTEEIFYKYDTKTGVESYISIPFNKKYEEFLNLHYNPIDQKLYMYNNGYYVFYNVNFQKV</sequence>
<dbReference type="AlphaFoldDB" id="W5MXG2"/>
<reference evidence="6" key="2">
    <citation type="submission" date="2025-08" db="UniProtKB">
        <authorList>
            <consortium name="Ensembl"/>
        </authorList>
    </citation>
    <scope>IDENTIFICATION</scope>
</reference>
<dbReference type="PANTHER" id="PTHR23192">
    <property type="entry name" value="OLFACTOMEDIN-RELATED"/>
    <property type="match status" value="1"/>
</dbReference>
<evidence type="ECO:0000256" key="4">
    <source>
        <dbReference type="SAM" id="SignalP"/>
    </source>
</evidence>
<reference evidence="6" key="3">
    <citation type="submission" date="2025-09" db="UniProtKB">
        <authorList>
            <consortium name="Ensembl"/>
        </authorList>
    </citation>
    <scope>IDENTIFICATION</scope>
</reference>
<dbReference type="Pfam" id="PF02191">
    <property type="entry name" value="OLF"/>
    <property type="match status" value="1"/>
</dbReference>
<dbReference type="Bgee" id="ENSLOCG00000010671">
    <property type="expression patterns" value="Expressed in intestine and 3 other cell types or tissues"/>
</dbReference>
<feature type="domain" description="Olfactomedin-like" evidence="5">
    <location>
        <begin position="197"/>
        <end position="462"/>
    </location>
</feature>
<protein>
    <submittedName>
        <fullName evidence="6">Olfactomedin 4</fullName>
    </submittedName>
</protein>
<organism evidence="6 7">
    <name type="scientific">Lepisosteus oculatus</name>
    <name type="common">Spotted gar</name>
    <dbReference type="NCBI Taxonomy" id="7918"/>
    <lineage>
        <taxon>Eukaryota</taxon>
        <taxon>Metazoa</taxon>
        <taxon>Chordata</taxon>
        <taxon>Craniata</taxon>
        <taxon>Vertebrata</taxon>
        <taxon>Euteleostomi</taxon>
        <taxon>Actinopterygii</taxon>
        <taxon>Neopterygii</taxon>
        <taxon>Holostei</taxon>
        <taxon>Semionotiformes</taxon>
        <taxon>Lepisosteidae</taxon>
        <taxon>Lepisosteus</taxon>
    </lineage>
</organism>
<dbReference type="eggNOG" id="KOG3545">
    <property type="taxonomic scope" value="Eukaryota"/>
</dbReference>
<dbReference type="PROSITE" id="PS51132">
    <property type="entry name" value="OLF"/>
    <property type="match status" value="1"/>
</dbReference>
<keyword evidence="7" id="KW-1185">Reference proteome</keyword>
<feature type="chain" id="PRO_5004868949" evidence="4">
    <location>
        <begin position="19"/>
        <end position="463"/>
    </location>
</feature>